<dbReference type="PANTHER" id="PTHR10491">
    <property type="entry name" value="DTDP-4-DEHYDRORHAMNOSE REDUCTASE"/>
    <property type="match status" value="1"/>
</dbReference>
<dbReference type="PANTHER" id="PTHR10491:SF4">
    <property type="entry name" value="METHIONINE ADENOSYLTRANSFERASE 2 SUBUNIT BETA"/>
    <property type="match status" value="1"/>
</dbReference>
<comment type="function">
    <text evidence="5">Regulatory subunit of S-adenosylmethionine synthetase 2, an enzyme that catalyzes the formation of S-adenosylmethionine from methionine and ATP. Regulates MAT2A catalytic activity by changing its kinetic properties, increasing its affinity for L-methionine. Can bind NADP (in vitro).</text>
</comment>
<dbReference type="EMBL" id="PZQS01000003">
    <property type="protein sequence ID" value="PVD34800.1"/>
    <property type="molecule type" value="Genomic_DNA"/>
</dbReference>
<feature type="domain" description="RmlD-like substrate binding" evidence="7">
    <location>
        <begin position="188"/>
        <end position="284"/>
    </location>
</feature>
<accession>A0A2T7PN08</accession>
<proteinExistence type="inferred from homology"/>
<dbReference type="STRING" id="400727.A0A2T7PN08"/>
<evidence type="ECO:0000256" key="5">
    <source>
        <dbReference type="ARBA" id="ARBA00045998"/>
    </source>
</evidence>
<evidence type="ECO:0000256" key="1">
    <source>
        <dbReference type="ARBA" id="ARBA00005224"/>
    </source>
</evidence>
<dbReference type="Proteomes" id="UP000245119">
    <property type="component" value="Linkage Group LG3"/>
</dbReference>
<dbReference type="Gene3D" id="3.40.50.720">
    <property type="entry name" value="NAD(P)-binding Rossmann-like Domain"/>
    <property type="match status" value="1"/>
</dbReference>
<dbReference type="UniPathway" id="UPA00315">
    <property type="reaction ID" value="UER00080"/>
</dbReference>
<feature type="domain" description="RmlD-like substrate binding" evidence="7">
    <location>
        <begin position="4"/>
        <end position="152"/>
    </location>
</feature>
<evidence type="ECO:0000313" key="9">
    <source>
        <dbReference type="Proteomes" id="UP000245119"/>
    </source>
</evidence>
<name>A0A2T7PN08_POMCA</name>
<dbReference type="InterPro" id="IPR029903">
    <property type="entry name" value="RmlD-like-bd"/>
</dbReference>
<organism evidence="8 9">
    <name type="scientific">Pomacea canaliculata</name>
    <name type="common">Golden apple snail</name>
    <dbReference type="NCBI Taxonomy" id="400727"/>
    <lineage>
        <taxon>Eukaryota</taxon>
        <taxon>Metazoa</taxon>
        <taxon>Spiralia</taxon>
        <taxon>Lophotrochozoa</taxon>
        <taxon>Mollusca</taxon>
        <taxon>Gastropoda</taxon>
        <taxon>Caenogastropoda</taxon>
        <taxon>Architaenioglossa</taxon>
        <taxon>Ampullarioidea</taxon>
        <taxon>Ampullariidae</taxon>
        <taxon>Pomacea</taxon>
    </lineage>
</organism>
<comment type="subunit">
    <text evidence="6">Heterotrimer; composed of a catalytic MAT2A homodimer that binds one regulatory MAT2B chain. Heterohexamer; composed of a central, catalytic MAT2A homotetramer flanked on either side by a regulatory MAT2B chain. NADP binding increases the affinity for MAT2A.</text>
</comment>
<reference evidence="8 9" key="1">
    <citation type="submission" date="2018-04" db="EMBL/GenBank/DDBJ databases">
        <title>The genome of golden apple snail Pomacea canaliculata provides insight into stress tolerance and invasive adaptation.</title>
        <authorList>
            <person name="Liu C."/>
            <person name="Liu B."/>
            <person name="Ren Y."/>
            <person name="Zhang Y."/>
            <person name="Wang H."/>
            <person name="Li S."/>
            <person name="Jiang F."/>
            <person name="Yin L."/>
            <person name="Zhang G."/>
            <person name="Qian W."/>
            <person name="Fan W."/>
        </authorList>
    </citation>
    <scope>NUCLEOTIDE SEQUENCE [LARGE SCALE GENOMIC DNA]</scope>
    <source>
        <strain evidence="8">SZHN2017</strain>
        <tissue evidence="8">Muscle</tissue>
    </source>
</reference>
<dbReference type="OrthoDB" id="6235964at2759"/>
<comment type="similarity">
    <text evidence="2">Belongs to the dTDP-4-dehydrorhamnose reductase family. MAT2B subfamily.</text>
</comment>
<dbReference type="SUPFAM" id="SSF51735">
    <property type="entry name" value="NAD(P)-binding Rossmann-fold domains"/>
    <property type="match status" value="1"/>
</dbReference>
<evidence type="ECO:0000256" key="4">
    <source>
        <dbReference type="ARBA" id="ARBA00029977"/>
    </source>
</evidence>
<gene>
    <name evidence="8" type="ORF">C0Q70_06078</name>
</gene>
<protein>
    <recommendedName>
        <fullName evidence="3">Methionine adenosyltransferase 2 subunit beta</fullName>
    </recommendedName>
    <alternativeName>
        <fullName evidence="4">Methionine adenosyltransferase II beta</fullName>
    </alternativeName>
</protein>
<dbReference type="Pfam" id="PF04321">
    <property type="entry name" value="RmlD_sub_bind"/>
    <property type="match status" value="2"/>
</dbReference>
<evidence type="ECO:0000256" key="2">
    <source>
        <dbReference type="ARBA" id="ARBA00008656"/>
    </source>
</evidence>
<sequence length="287" mass="31739">MSTKVLITGASGLLGRAVLHEFESDRKWSTLGLAFSRASGNLRKVDITDQQAVKDIMQEFKPDIVIHSAAERRPDVVDKQEEATYRLNVESTRSICQVAKSIGATIFYISTDYVFDGKNPPYRETDAPNPLNRYGVSKLEGEKVTLAESKGIPISKRVSKPTYKQAPLRTPQTLASCLTMSSDIQHIASDIAVVLKQLAEKKIQGQDTAGIFHWSGDEKMTKYSMAMAMAEAFSLPTNHIQADRNPSGGATRPYDAHLDCSRAQSLGIGQRTPFKSTIREILEPFYP</sequence>
<evidence type="ECO:0000259" key="7">
    <source>
        <dbReference type="Pfam" id="PF04321"/>
    </source>
</evidence>
<evidence type="ECO:0000313" key="8">
    <source>
        <dbReference type="EMBL" id="PVD34800.1"/>
    </source>
</evidence>
<keyword evidence="9" id="KW-1185">Reference proteome</keyword>
<dbReference type="GO" id="GO:0048269">
    <property type="term" value="C:methionine adenosyltransferase complex"/>
    <property type="evidence" value="ECO:0007669"/>
    <property type="project" value="TreeGrafter"/>
</dbReference>
<dbReference type="AlphaFoldDB" id="A0A2T7PN08"/>
<evidence type="ECO:0000256" key="6">
    <source>
        <dbReference type="ARBA" id="ARBA00046786"/>
    </source>
</evidence>
<comment type="pathway">
    <text evidence="1">Amino-acid biosynthesis; S-adenosyl-L-methionine biosynthesis; S-adenosyl-L-methionine from L-methionine: step 1/1.</text>
</comment>
<dbReference type="CDD" id="cd05254">
    <property type="entry name" value="dTDP_HR_like_SDR_e"/>
    <property type="match status" value="1"/>
</dbReference>
<dbReference type="InterPro" id="IPR005913">
    <property type="entry name" value="dTDP_dehydrorham_reduct"/>
</dbReference>
<evidence type="ECO:0000256" key="3">
    <source>
        <dbReference type="ARBA" id="ARBA00021596"/>
    </source>
</evidence>
<dbReference type="GO" id="GO:0048270">
    <property type="term" value="F:methionine adenosyltransferase regulator activity"/>
    <property type="evidence" value="ECO:0007669"/>
    <property type="project" value="TreeGrafter"/>
</dbReference>
<dbReference type="InterPro" id="IPR036291">
    <property type="entry name" value="NAD(P)-bd_dom_sf"/>
</dbReference>
<comment type="caution">
    <text evidence="8">The sequence shown here is derived from an EMBL/GenBank/DDBJ whole genome shotgun (WGS) entry which is preliminary data.</text>
</comment>
<dbReference type="GO" id="GO:0006556">
    <property type="term" value="P:S-adenosylmethionine biosynthetic process"/>
    <property type="evidence" value="ECO:0007669"/>
    <property type="project" value="UniProtKB-UniPathway"/>
</dbReference>